<evidence type="ECO:0000256" key="5">
    <source>
        <dbReference type="ARBA" id="ARBA00022989"/>
    </source>
</evidence>
<protein>
    <submittedName>
        <fullName evidence="9">Major facilitator transporter</fullName>
    </submittedName>
</protein>
<dbReference type="InterPro" id="IPR010290">
    <property type="entry name" value="TM_effector"/>
</dbReference>
<evidence type="ECO:0000313" key="10">
    <source>
        <dbReference type="Proteomes" id="UP000028702"/>
    </source>
</evidence>
<feature type="transmembrane region" description="Helical" evidence="7">
    <location>
        <begin position="170"/>
        <end position="192"/>
    </location>
</feature>
<feature type="transmembrane region" description="Helical" evidence="7">
    <location>
        <begin position="267"/>
        <end position="285"/>
    </location>
</feature>
<dbReference type="EMBL" id="BBIO01000007">
    <property type="protein sequence ID" value="GAK45101.1"/>
    <property type="molecule type" value="Genomic_DNA"/>
</dbReference>
<evidence type="ECO:0000256" key="6">
    <source>
        <dbReference type="ARBA" id="ARBA00023136"/>
    </source>
</evidence>
<evidence type="ECO:0000256" key="7">
    <source>
        <dbReference type="SAM" id="Phobius"/>
    </source>
</evidence>
<feature type="transmembrane region" description="Helical" evidence="7">
    <location>
        <begin position="100"/>
        <end position="118"/>
    </location>
</feature>
<dbReference type="GO" id="GO:0005886">
    <property type="term" value="C:plasma membrane"/>
    <property type="evidence" value="ECO:0007669"/>
    <property type="project" value="UniProtKB-SubCell"/>
</dbReference>
<comment type="caution">
    <text evidence="9">The sequence shown here is derived from an EMBL/GenBank/DDBJ whole genome shotgun (WGS) entry which is preliminary data.</text>
</comment>
<feature type="transmembrane region" description="Helical" evidence="7">
    <location>
        <begin position="41"/>
        <end position="62"/>
    </location>
</feature>
<evidence type="ECO:0000256" key="2">
    <source>
        <dbReference type="ARBA" id="ARBA00022448"/>
    </source>
</evidence>
<sequence>MARTEGQLGWYMGGQASWFISLGMQFVLFPHLVANVLHEPAFFVGLAQMCLQIPALLLMLVGGLTAERSDCRTILIRVHLIAALPALGLGYALLEGMLAYEILILYALTMGTLGAFAIPARDSSLSRLGGQDIQRIVTIAMGVQLSGQLLGMLSVQLIPFLSTYFGLEDLSAVSLFLHVQALVMVLGGMAVFQLRPMPSLHEPSGATRGSDILDGLREVWHSPSIFPVIVLITAIGLLYVGSFMVLMPLMVRDIYGGGVSQLSAANLSFWGGTILATVTLLRFGHVEARGKVLVVSVGSGAIILALFSLPISFWMFCALSFLWGIGAGTTMTITRTIVQSEARPTHRARVLSIYQLGMMGGGPIGSFAMGGLIDLTGLANAVLLPALLMAGILAWLCLRTALLSLHAPRPELHNEGRS</sequence>
<dbReference type="Pfam" id="PF05977">
    <property type="entry name" value="MFS_3"/>
    <property type="match status" value="1"/>
</dbReference>
<feature type="transmembrane region" description="Helical" evidence="7">
    <location>
        <begin position="321"/>
        <end position="338"/>
    </location>
</feature>
<dbReference type="Gene3D" id="1.20.1250.20">
    <property type="entry name" value="MFS general substrate transporter like domains"/>
    <property type="match status" value="1"/>
</dbReference>
<keyword evidence="4 7" id="KW-0812">Transmembrane</keyword>
<feature type="transmembrane region" description="Helical" evidence="7">
    <location>
        <begin position="74"/>
        <end position="94"/>
    </location>
</feature>
<feature type="transmembrane region" description="Helical" evidence="7">
    <location>
        <begin position="350"/>
        <end position="372"/>
    </location>
</feature>
<dbReference type="GO" id="GO:0022857">
    <property type="term" value="F:transmembrane transporter activity"/>
    <property type="evidence" value="ECO:0007669"/>
    <property type="project" value="InterPro"/>
</dbReference>
<dbReference type="PROSITE" id="PS50850">
    <property type="entry name" value="MFS"/>
    <property type="match status" value="1"/>
</dbReference>
<dbReference type="eggNOG" id="COG2814">
    <property type="taxonomic scope" value="Bacteria"/>
</dbReference>
<dbReference type="AlphaFoldDB" id="A0A081BAN3"/>
<evidence type="ECO:0000256" key="3">
    <source>
        <dbReference type="ARBA" id="ARBA00022475"/>
    </source>
</evidence>
<dbReference type="PANTHER" id="PTHR23513:SF11">
    <property type="entry name" value="STAPHYLOFERRIN A TRANSPORTER"/>
    <property type="match status" value="1"/>
</dbReference>
<dbReference type="InterPro" id="IPR036259">
    <property type="entry name" value="MFS_trans_sf"/>
</dbReference>
<organism evidence="9 10">
    <name type="scientific">Tepidicaulis marinus</name>
    <dbReference type="NCBI Taxonomy" id="1333998"/>
    <lineage>
        <taxon>Bacteria</taxon>
        <taxon>Pseudomonadati</taxon>
        <taxon>Pseudomonadota</taxon>
        <taxon>Alphaproteobacteria</taxon>
        <taxon>Hyphomicrobiales</taxon>
        <taxon>Parvibaculaceae</taxon>
        <taxon>Tepidicaulis</taxon>
    </lineage>
</organism>
<comment type="subcellular location">
    <subcellularLocation>
        <location evidence="1">Cell membrane</location>
        <topology evidence="1">Multi-pass membrane protein</topology>
    </subcellularLocation>
</comment>
<dbReference type="STRING" id="1333998.M2A_1600"/>
<evidence type="ECO:0000259" key="8">
    <source>
        <dbReference type="PROSITE" id="PS50850"/>
    </source>
</evidence>
<reference evidence="9 10" key="1">
    <citation type="submission" date="2014-07" db="EMBL/GenBank/DDBJ databases">
        <title>Tepidicaulis marinum gen. nov., sp. nov., a novel marine bacterium denitrifying nitrate to nitrous oxide strictly under microaerobic conditions.</title>
        <authorList>
            <person name="Takeuchi M."/>
            <person name="Yamagishi T."/>
            <person name="Kamagata Y."/>
            <person name="Oshima K."/>
            <person name="Hattori M."/>
            <person name="Katayama T."/>
            <person name="Hanada S."/>
            <person name="Tamaki H."/>
            <person name="Marumo K."/>
            <person name="Maeda H."/>
            <person name="Nedachi M."/>
            <person name="Iwasaki W."/>
            <person name="Suwa Y."/>
            <person name="Sakata S."/>
        </authorList>
    </citation>
    <scope>NUCLEOTIDE SEQUENCE [LARGE SCALE GENOMIC DNA]</scope>
    <source>
        <strain evidence="9 10">MA2</strain>
    </source>
</reference>
<feature type="transmembrane region" description="Helical" evidence="7">
    <location>
        <begin position="9"/>
        <end position="29"/>
    </location>
</feature>
<feature type="transmembrane region" description="Helical" evidence="7">
    <location>
        <begin position="292"/>
        <end position="315"/>
    </location>
</feature>
<dbReference type="CDD" id="cd06173">
    <property type="entry name" value="MFS_MefA_like"/>
    <property type="match status" value="1"/>
</dbReference>
<keyword evidence="6 7" id="KW-0472">Membrane</keyword>
<gene>
    <name evidence="9" type="ORF">M2A_1600</name>
</gene>
<dbReference type="RefSeq" id="WP_156101705.1">
    <property type="nucleotide sequence ID" value="NZ_BBIO01000007.1"/>
</dbReference>
<feature type="transmembrane region" description="Helical" evidence="7">
    <location>
        <begin position="225"/>
        <end position="247"/>
    </location>
</feature>
<keyword evidence="3" id="KW-1003">Cell membrane</keyword>
<dbReference type="SUPFAM" id="SSF103473">
    <property type="entry name" value="MFS general substrate transporter"/>
    <property type="match status" value="1"/>
</dbReference>
<keyword evidence="5 7" id="KW-1133">Transmembrane helix</keyword>
<dbReference type="InterPro" id="IPR020846">
    <property type="entry name" value="MFS_dom"/>
</dbReference>
<name>A0A081BAN3_9HYPH</name>
<evidence type="ECO:0000313" key="9">
    <source>
        <dbReference type="EMBL" id="GAK45101.1"/>
    </source>
</evidence>
<feature type="transmembrane region" description="Helical" evidence="7">
    <location>
        <begin position="139"/>
        <end position="158"/>
    </location>
</feature>
<evidence type="ECO:0000256" key="4">
    <source>
        <dbReference type="ARBA" id="ARBA00022692"/>
    </source>
</evidence>
<dbReference type="Proteomes" id="UP000028702">
    <property type="component" value="Unassembled WGS sequence"/>
</dbReference>
<proteinExistence type="predicted"/>
<feature type="transmembrane region" description="Helical" evidence="7">
    <location>
        <begin position="378"/>
        <end position="398"/>
    </location>
</feature>
<keyword evidence="2" id="KW-0813">Transport</keyword>
<dbReference type="PANTHER" id="PTHR23513">
    <property type="entry name" value="INTEGRAL MEMBRANE EFFLUX PROTEIN-RELATED"/>
    <property type="match status" value="1"/>
</dbReference>
<feature type="domain" description="Major facilitator superfamily (MFS) profile" evidence="8">
    <location>
        <begin position="225"/>
        <end position="418"/>
    </location>
</feature>
<keyword evidence="10" id="KW-1185">Reference proteome</keyword>
<accession>A0A081BAN3</accession>
<evidence type="ECO:0000256" key="1">
    <source>
        <dbReference type="ARBA" id="ARBA00004651"/>
    </source>
</evidence>